<keyword evidence="7" id="KW-0106">Calcium</keyword>
<keyword evidence="3 7" id="KW-0732">Signal</keyword>
<dbReference type="PANTHER" id="PTHR12924:SF0">
    <property type="entry name" value="TRANSLOCON-ASSOCIATED PROTEIN SUBUNIT ALPHA"/>
    <property type="match status" value="1"/>
</dbReference>
<comment type="function">
    <text evidence="7">TRAP proteins are part of a complex whose function is to bind calcium to the ER membrane and thereby regulate the retention of ER resident proteins. May be involved in the recycling of the translocation apparatus after completion of the translocation process or may function as a membrane-bound chaperone facilitating folding of translocated proteins.</text>
</comment>
<evidence type="ECO:0000256" key="5">
    <source>
        <dbReference type="ARBA" id="ARBA00022989"/>
    </source>
</evidence>
<comment type="subunit">
    <text evidence="7">Heterotetramer of TRAP-alpha, TRAP-beta, TRAP-delta and TRAP-gamma.</text>
</comment>
<comment type="subcellular location">
    <subcellularLocation>
        <location evidence="1 7">Endoplasmic reticulum membrane</location>
        <topology evidence="1 7">Single-pass type I membrane protein</topology>
    </subcellularLocation>
</comment>
<dbReference type="InterPro" id="IPR005595">
    <property type="entry name" value="TRAP_alpha"/>
</dbReference>
<reference evidence="9" key="1">
    <citation type="journal article" date="2020" name="bioRxiv">
        <title>Comparative genomics of Chlamydomonas.</title>
        <authorList>
            <person name="Craig R.J."/>
            <person name="Hasan A.R."/>
            <person name="Ness R.W."/>
            <person name="Keightley P.D."/>
        </authorList>
    </citation>
    <scope>NUCLEOTIDE SEQUENCE</scope>
    <source>
        <strain evidence="9">SAG 7.73</strain>
    </source>
</reference>
<dbReference type="EMBL" id="JAEHOC010000054">
    <property type="protein sequence ID" value="KAG2425564.1"/>
    <property type="molecule type" value="Genomic_DNA"/>
</dbReference>
<evidence type="ECO:0000256" key="1">
    <source>
        <dbReference type="ARBA" id="ARBA00004115"/>
    </source>
</evidence>
<dbReference type="Pfam" id="PF03896">
    <property type="entry name" value="TRAP_alpha"/>
    <property type="match status" value="1"/>
</dbReference>
<comment type="caution">
    <text evidence="9">The sequence shown here is derived from an EMBL/GenBank/DDBJ whole genome shotgun (WGS) entry which is preliminary data.</text>
</comment>
<keyword evidence="6 7" id="KW-0472">Membrane</keyword>
<dbReference type="Proteomes" id="UP000650467">
    <property type="component" value="Unassembled WGS sequence"/>
</dbReference>
<organism evidence="9 10">
    <name type="scientific">Chlamydomonas incerta</name>
    <dbReference type="NCBI Taxonomy" id="51695"/>
    <lineage>
        <taxon>Eukaryota</taxon>
        <taxon>Viridiplantae</taxon>
        <taxon>Chlorophyta</taxon>
        <taxon>core chlorophytes</taxon>
        <taxon>Chlorophyceae</taxon>
        <taxon>CS clade</taxon>
        <taxon>Chlamydomonadales</taxon>
        <taxon>Chlamydomonadaceae</taxon>
        <taxon>Chlamydomonas</taxon>
    </lineage>
</organism>
<evidence type="ECO:0000256" key="4">
    <source>
        <dbReference type="ARBA" id="ARBA00022824"/>
    </source>
</evidence>
<evidence type="ECO:0000256" key="3">
    <source>
        <dbReference type="ARBA" id="ARBA00022729"/>
    </source>
</evidence>
<evidence type="ECO:0000256" key="8">
    <source>
        <dbReference type="SAM" id="SignalP"/>
    </source>
</evidence>
<evidence type="ECO:0000256" key="2">
    <source>
        <dbReference type="ARBA" id="ARBA00022692"/>
    </source>
</evidence>
<dbReference type="PANTHER" id="PTHR12924">
    <property type="entry name" value="TRANSLOCON-ASSOCIATED PROTEIN, ALPHA SUBUNIT"/>
    <property type="match status" value="1"/>
</dbReference>
<feature type="transmembrane region" description="Helical" evidence="7">
    <location>
        <begin position="168"/>
        <end position="187"/>
    </location>
</feature>
<evidence type="ECO:0000313" key="10">
    <source>
        <dbReference type="Proteomes" id="UP000650467"/>
    </source>
</evidence>
<evidence type="ECO:0000256" key="7">
    <source>
        <dbReference type="RuleBase" id="RU368074"/>
    </source>
</evidence>
<comment type="similarity">
    <text evidence="7">Belongs to the TRAP-alpha family.</text>
</comment>
<gene>
    <name evidence="9" type="ORF">HXX76_013608</name>
</gene>
<dbReference type="OrthoDB" id="1926781at2759"/>
<evidence type="ECO:0000256" key="6">
    <source>
        <dbReference type="ARBA" id="ARBA00023136"/>
    </source>
</evidence>
<sequence length="244" mass="27038">MASATFRRSLLLAACLACGLAFAVAQEAPRAHPLTNLPPAGEISSGFFFPEFPTKQFIAGQPVKVVLGIRNEAAEKYNISAIMGSLNNAQDFRAYYWNFTQQVYFQVVEPSKELSVEYTFLPPKDLPPNDYQVALTVFYEAADGFKSSTFFNQTVSVSEKPQLIDWKLIFLYVIFIGLVAAGGYYVWSTIKDVPLVKSMVGKKKSVKTDDSRTFNNDEWVAGTHVAAFYNKKTAPVKAGAKKAQ</sequence>
<name>A0A835VU35_CHLIN</name>
<accession>A0A835VU35</accession>
<keyword evidence="2 7" id="KW-0812">Transmembrane</keyword>
<keyword evidence="5 7" id="KW-1133">Transmembrane helix</keyword>
<proteinExistence type="inferred from homology"/>
<keyword evidence="10" id="KW-1185">Reference proteome</keyword>
<feature type="chain" id="PRO_5032895462" description="Translocon-associated protein subunit alpha" evidence="8">
    <location>
        <begin position="26"/>
        <end position="244"/>
    </location>
</feature>
<feature type="signal peptide" evidence="8">
    <location>
        <begin position="1"/>
        <end position="25"/>
    </location>
</feature>
<dbReference type="GO" id="GO:0005789">
    <property type="term" value="C:endoplasmic reticulum membrane"/>
    <property type="evidence" value="ECO:0007669"/>
    <property type="project" value="UniProtKB-SubCell"/>
</dbReference>
<keyword evidence="4 7" id="KW-0256">Endoplasmic reticulum</keyword>
<evidence type="ECO:0000313" key="9">
    <source>
        <dbReference type="EMBL" id="KAG2425564.1"/>
    </source>
</evidence>
<protein>
    <recommendedName>
        <fullName evidence="7">Translocon-associated protein subunit alpha</fullName>
        <shortName evidence="7">TRAP-alpha</shortName>
    </recommendedName>
    <alternativeName>
        <fullName evidence="7">Signal sequence receptor subunit alpha</fullName>
    </alternativeName>
</protein>
<comment type="domain">
    <text evidence="7">Shows a remarkable charge distribution with the N-terminus being highly negatively charged, and the cytoplasmic C-terminus positively charged.</text>
</comment>
<dbReference type="AlphaFoldDB" id="A0A835VU35"/>